<gene>
    <name evidence="1" type="ORF">PEB0149_009750</name>
</gene>
<evidence type="ECO:0000313" key="1">
    <source>
        <dbReference type="EMBL" id="OLY43548.1"/>
    </source>
</evidence>
<dbReference type="AlphaFoldDB" id="A0A1R0F9A1"/>
<dbReference type="Proteomes" id="UP000187344">
    <property type="component" value="Unassembled WGS sequence"/>
</dbReference>
<comment type="caution">
    <text evidence="1">The sequence shown here is derived from an EMBL/GenBank/DDBJ whole genome shotgun (WGS) entry which is preliminary data.</text>
</comment>
<proteinExistence type="predicted"/>
<accession>A0A1R0F9A1</accession>
<name>A0A1R0F9A1_9HYPH</name>
<protein>
    <submittedName>
        <fullName evidence="1">Uncharacterized protein</fullName>
    </submittedName>
</protein>
<reference evidence="1 2" key="1">
    <citation type="submission" date="2016-12" db="EMBL/GenBank/DDBJ databases">
        <title>Comparative genomics of Bartonella apis.</title>
        <authorList>
            <person name="Engel P."/>
        </authorList>
    </citation>
    <scope>NUCLEOTIDE SEQUENCE [LARGE SCALE GENOMIC DNA]</scope>
    <source>
        <strain evidence="1 2">PEB0149</strain>
    </source>
</reference>
<keyword evidence="2" id="KW-1185">Reference proteome</keyword>
<organism evidence="1 2">
    <name type="scientific">Bartonella apis</name>
    <dbReference type="NCBI Taxonomy" id="1686310"/>
    <lineage>
        <taxon>Bacteria</taxon>
        <taxon>Pseudomonadati</taxon>
        <taxon>Pseudomonadota</taxon>
        <taxon>Alphaproteobacteria</taxon>
        <taxon>Hyphomicrobiales</taxon>
        <taxon>Bartonellaceae</taxon>
        <taxon>Bartonella</taxon>
    </lineage>
</organism>
<sequence>MLSPTSFDEINFLMQYSFYDAWKYNIQELRLYDQLLAIDNVAPINLDGDFIRMPLPIRVLVFTFLSY</sequence>
<evidence type="ECO:0000313" key="2">
    <source>
        <dbReference type="Proteomes" id="UP000187344"/>
    </source>
</evidence>
<dbReference type="EMBL" id="LXYT01000002">
    <property type="protein sequence ID" value="OLY43548.1"/>
    <property type="molecule type" value="Genomic_DNA"/>
</dbReference>